<dbReference type="GO" id="GO:1990077">
    <property type="term" value="C:primosome complex"/>
    <property type="evidence" value="ECO:0007669"/>
    <property type="project" value="UniProtKB-UniRule"/>
</dbReference>
<comment type="caution">
    <text evidence="14">The sequence shown here is derived from an EMBL/GenBank/DDBJ whole genome shotgun (WGS) entry which is preliminary data.</text>
</comment>
<comment type="catalytic activity">
    <reaction evidence="11 12">
        <text>ATP + H2O = ADP + phosphate + H(+)</text>
        <dbReference type="Rhea" id="RHEA:13065"/>
        <dbReference type="ChEBI" id="CHEBI:15377"/>
        <dbReference type="ChEBI" id="CHEBI:15378"/>
        <dbReference type="ChEBI" id="CHEBI:30616"/>
        <dbReference type="ChEBI" id="CHEBI:43474"/>
        <dbReference type="ChEBI" id="CHEBI:456216"/>
        <dbReference type="EC" id="5.6.2.4"/>
    </reaction>
</comment>
<dbReference type="FunFam" id="3.40.50.300:FF:000489">
    <property type="entry name" value="Primosome assembly protein PriA"/>
    <property type="match status" value="1"/>
</dbReference>
<keyword evidence="3 12" id="KW-0479">Metal-binding</keyword>
<dbReference type="GO" id="GO:0006270">
    <property type="term" value="P:DNA replication initiation"/>
    <property type="evidence" value="ECO:0007669"/>
    <property type="project" value="TreeGrafter"/>
</dbReference>
<feature type="binding site" evidence="12">
    <location>
        <position position="571"/>
    </location>
    <ligand>
        <name>Zn(2+)</name>
        <dbReference type="ChEBI" id="CHEBI:29105"/>
        <label>2</label>
    </ligand>
</feature>
<keyword evidence="1 12" id="KW-0639">Primosome</keyword>
<evidence type="ECO:0000256" key="10">
    <source>
        <dbReference type="ARBA" id="ARBA00023235"/>
    </source>
</evidence>
<evidence type="ECO:0000256" key="5">
    <source>
        <dbReference type="ARBA" id="ARBA00022801"/>
    </source>
</evidence>
<dbReference type="EMBL" id="SDHW01000001">
    <property type="protein sequence ID" value="RXK62678.1"/>
    <property type="molecule type" value="Genomic_DNA"/>
</dbReference>
<dbReference type="SMART" id="SM00490">
    <property type="entry name" value="HELICc"/>
    <property type="match status" value="1"/>
</dbReference>
<evidence type="ECO:0000256" key="2">
    <source>
        <dbReference type="ARBA" id="ARBA00022705"/>
    </source>
</evidence>
<evidence type="ECO:0000256" key="3">
    <source>
        <dbReference type="ARBA" id="ARBA00022723"/>
    </source>
</evidence>
<dbReference type="HAMAP" id="MF_00983">
    <property type="entry name" value="PriA"/>
    <property type="match status" value="1"/>
</dbReference>
<dbReference type="NCBIfam" id="TIGR00595">
    <property type="entry name" value="priA"/>
    <property type="match status" value="1"/>
</dbReference>
<dbReference type="CDD" id="cd18804">
    <property type="entry name" value="SF2_C_priA"/>
    <property type="match status" value="1"/>
</dbReference>
<dbReference type="InterPro" id="IPR005259">
    <property type="entry name" value="PriA"/>
</dbReference>
<dbReference type="OrthoDB" id="9759544at2"/>
<protein>
    <recommendedName>
        <fullName evidence="12">Replication restart protein PriA</fullName>
    </recommendedName>
    <alternativeName>
        <fullName evidence="12">ATP-dependent DNA helicase PriA</fullName>
        <ecNumber evidence="12">5.6.2.4</ecNumber>
    </alternativeName>
    <alternativeName>
        <fullName evidence="12">DNA 3'-5' helicase PriA</fullName>
    </alternativeName>
</protein>
<dbReference type="GO" id="GO:0003677">
    <property type="term" value="F:DNA binding"/>
    <property type="evidence" value="ECO:0007669"/>
    <property type="project" value="UniProtKB-UniRule"/>
</dbReference>
<keyword evidence="8 12" id="KW-0067">ATP-binding</keyword>
<dbReference type="Gene3D" id="3.40.1440.60">
    <property type="entry name" value="PriA, 3(prime) DNA-binding domain"/>
    <property type="match status" value="1"/>
</dbReference>
<dbReference type="InterPro" id="IPR042115">
    <property type="entry name" value="PriA_3primeBD_sf"/>
</dbReference>
<dbReference type="CDD" id="cd17929">
    <property type="entry name" value="DEXHc_priA"/>
    <property type="match status" value="1"/>
</dbReference>
<dbReference type="Pfam" id="PF18074">
    <property type="entry name" value="PriA_C"/>
    <property type="match status" value="1"/>
</dbReference>
<comment type="similarity">
    <text evidence="12">Belongs to the helicase family. PriA subfamily.</text>
</comment>
<dbReference type="InterPro" id="IPR040498">
    <property type="entry name" value="PriA_CRR"/>
</dbReference>
<dbReference type="GO" id="GO:0006302">
    <property type="term" value="P:double-strand break repair"/>
    <property type="evidence" value="ECO:0007669"/>
    <property type="project" value="InterPro"/>
</dbReference>
<feature type="binding site" evidence="12">
    <location>
        <position position="553"/>
    </location>
    <ligand>
        <name>Zn(2+)</name>
        <dbReference type="ChEBI" id="CHEBI:29105"/>
        <label>2</label>
    </ligand>
</feature>
<keyword evidence="15" id="KW-1185">Reference proteome</keyword>
<feature type="binding site" evidence="12">
    <location>
        <position position="547"/>
    </location>
    <ligand>
        <name>Zn(2+)</name>
        <dbReference type="ChEBI" id="CHEBI:29105"/>
        <label>1</label>
    </ligand>
</feature>
<dbReference type="GO" id="GO:0043138">
    <property type="term" value="F:3'-5' DNA helicase activity"/>
    <property type="evidence" value="ECO:0007669"/>
    <property type="project" value="UniProtKB-EC"/>
</dbReference>
<dbReference type="PANTHER" id="PTHR30580">
    <property type="entry name" value="PRIMOSOMAL PROTEIN N"/>
    <property type="match status" value="1"/>
</dbReference>
<keyword evidence="5 12" id="KW-0378">Hydrolase</keyword>
<dbReference type="PANTHER" id="PTHR30580:SF0">
    <property type="entry name" value="PRIMOSOMAL PROTEIN N"/>
    <property type="match status" value="1"/>
</dbReference>
<keyword evidence="4 12" id="KW-0547">Nucleotide-binding</keyword>
<sequence>MDLFVDENNSADKPAEIFPPLGDGGLRYAEIIIPLALPKNYTWSIPDRLLEQVRVGVRVEVELRKKRYAGVVKSIHNNKPAAFDPKFLLNVLDVEPIIHEQQLKLWDWIANYYLCTEGEVMAAALPAHFKLSSETILLYNEEIGEDFSTLDHDEYLVAEALLIRKELKLPEVQQILDSSHIYTVVKRLIEKRVCFVWESLKETYSAKKETFVLLNPQYDNEDQLSELLNNWSRAPKQMELLLSYLHLIKTEGEVSKTALLKKSNASDAQLKGLVEKGILFLEKRAVDRLLNLPRNISIDFELTAAQQKSLSEIRTSFETKPVCLLHGVTGSGKTQLYIKLIEEYIRKGKQVLYLLPEIALTAQIIRRLQKHFGGYIGIYHSKFNQNERIEIWNKIKSGEMKVVLGARSSMFLPFADLGLIVCDEEHDSSYKQQQPAPRYNARDAAAYYASVFGAKMLLGSGTPSVESYYNTHVGKYGLVELMERFGEGALPSIELVDTKPLFKQTKEKVMIAPALQEAIEKSLAQEKQVILFQNRRGYTPHQVCKTCGWIPHCRYCDVSLTYHKFKHKLQCHYCGTVYPTVSTCEACGSHDFMQHNFGTEKVEEQLQELFPKAKIARMDYDTVSGKTAHDQLIQQFEQHRIDILVGTQMVVKGLDFEKVNLVGILDADSLLSFADFRVNERAFQLMEQVSGRAGRKDADGHVMIQVANTNHPVLQFVKAHDYKLFFSVELQARRQFYYPPFTRIIQLTLKHKQKETVEAAAQLVGENMQPLFANYMVGPAEPVVNRVRNQYIMELVLKLPKDAQLIHQCKEMIHAQTVLLHNHPNFKSVVLIADVDKM</sequence>
<dbReference type="InterPro" id="IPR041236">
    <property type="entry name" value="PriA_C"/>
</dbReference>
<dbReference type="Proteomes" id="UP000290204">
    <property type="component" value="Unassembled WGS sequence"/>
</dbReference>
<feature type="binding site" evidence="12">
    <location>
        <position position="556"/>
    </location>
    <ligand>
        <name>Zn(2+)</name>
        <dbReference type="ChEBI" id="CHEBI:29105"/>
        <label>2</label>
    </ligand>
</feature>
<keyword evidence="9 12" id="KW-0238">DNA-binding</keyword>
<evidence type="ECO:0000256" key="8">
    <source>
        <dbReference type="ARBA" id="ARBA00022840"/>
    </source>
</evidence>
<proteinExistence type="inferred from homology"/>
<keyword evidence="7 12" id="KW-0862">Zinc</keyword>
<dbReference type="PROSITE" id="PS51192">
    <property type="entry name" value="HELICASE_ATP_BIND_1"/>
    <property type="match status" value="1"/>
</dbReference>
<dbReference type="Pfam" id="PF00270">
    <property type="entry name" value="DEAD"/>
    <property type="match status" value="1"/>
</dbReference>
<dbReference type="SUPFAM" id="SSF52540">
    <property type="entry name" value="P-loop containing nucleoside triphosphate hydrolases"/>
    <property type="match status" value="2"/>
</dbReference>
<dbReference type="Pfam" id="PF17764">
    <property type="entry name" value="PriA_3primeBD"/>
    <property type="match status" value="1"/>
</dbReference>
<dbReference type="Pfam" id="PF18319">
    <property type="entry name" value="Zn_ribbon_PriA"/>
    <property type="match status" value="1"/>
</dbReference>
<evidence type="ECO:0000313" key="15">
    <source>
        <dbReference type="Proteomes" id="UP000290204"/>
    </source>
</evidence>
<dbReference type="InterPro" id="IPR027417">
    <property type="entry name" value="P-loop_NTPase"/>
</dbReference>
<dbReference type="InterPro" id="IPR014001">
    <property type="entry name" value="Helicase_ATP-bd"/>
</dbReference>
<reference evidence="14 15" key="1">
    <citation type="submission" date="2019-01" db="EMBL/GenBank/DDBJ databases">
        <title>Lacibacter sp. strain TTM-7.</title>
        <authorList>
            <person name="Chen W.-M."/>
        </authorList>
    </citation>
    <scope>NUCLEOTIDE SEQUENCE [LARGE SCALE GENOMIC DNA]</scope>
    <source>
        <strain evidence="14 15">TTM-7</strain>
    </source>
</reference>
<dbReference type="AlphaFoldDB" id="A0A4Q1CNH7"/>
<evidence type="ECO:0000256" key="6">
    <source>
        <dbReference type="ARBA" id="ARBA00022806"/>
    </source>
</evidence>
<dbReference type="EC" id="5.6.2.4" evidence="12"/>
<keyword evidence="6 12" id="KW-0347">Helicase</keyword>
<dbReference type="GO" id="GO:0006310">
    <property type="term" value="P:DNA recombination"/>
    <property type="evidence" value="ECO:0007669"/>
    <property type="project" value="InterPro"/>
</dbReference>
<dbReference type="SMART" id="SM00487">
    <property type="entry name" value="DEXDc"/>
    <property type="match status" value="1"/>
</dbReference>
<dbReference type="RefSeq" id="WP_129130049.1">
    <property type="nucleotide sequence ID" value="NZ_SDHW01000001.1"/>
</dbReference>
<dbReference type="GO" id="GO:0006269">
    <property type="term" value="P:DNA replication, synthesis of primer"/>
    <property type="evidence" value="ECO:0007669"/>
    <property type="project" value="UniProtKB-KW"/>
</dbReference>
<feature type="binding site" evidence="12">
    <location>
        <position position="544"/>
    </location>
    <ligand>
        <name>Zn(2+)</name>
        <dbReference type="ChEBI" id="CHEBI:29105"/>
        <label>1</label>
    </ligand>
</feature>
<organism evidence="14 15">
    <name type="scientific">Lacibacter luteus</name>
    <dbReference type="NCBI Taxonomy" id="2508719"/>
    <lineage>
        <taxon>Bacteria</taxon>
        <taxon>Pseudomonadati</taxon>
        <taxon>Bacteroidota</taxon>
        <taxon>Chitinophagia</taxon>
        <taxon>Chitinophagales</taxon>
        <taxon>Chitinophagaceae</taxon>
        <taxon>Lacibacter</taxon>
    </lineage>
</organism>
<feature type="binding site" evidence="12">
    <location>
        <position position="584"/>
    </location>
    <ligand>
        <name>Zn(2+)</name>
        <dbReference type="ChEBI" id="CHEBI:29105"/>
        <label>1</label>
    </ligand>
</feature>
<comment type="cofactor">
    <cofactor evidence="12">
        <name>Zn(2+)</name>
        <dbReference type="ChEBI" id="CHEBI:29105"/>
    </cofactor>
    <text evidence="12">Binds 2 zinc ions per subunit.</text>
</comment>
<comment type="subunit">
    <text evidence="12">Component of the replication restart primosome.</text>
</comment>
<evidence type="ECO:0000313" key="14">
    <source>
        <dbReference type="EMBL" id="RXK62678.1"/>
    </source>
</evidence>
<dbReference type="GO" id="GO:0016887">
    <property type="term" value="F:ATP hydrolysis activity"/>
    <property type="evidence" value="ECO:0007669"/>
    <property type="project" value="RHEA"/>
</dbReference>
<keyword evidence="2 12" id="KW-0235">DNA replication</keyword>
<feature type="binding site" evidence="12">
    <location>
        <position position="587"/>
    </location>
    <ligand>
        <name>Zn(2+)</name>
        <dbReference type="ChEBI" id="CHEBI:29105"/>
        <label>1</label>
    </ligand>
</feature>
<dbReference type="InterPro" id="IPR011545">
    <property type="entry name" value="DEAD/DEAH_box_helicase_dom"/>
</dbReference>
<keyword evidence="10 12" id="KW-0413">Isomerase</keyword>
<evidence type="ECO:0000256" key="11">
    <source>
        <dbReference type="ARBA" id="ARBA00048988"/>
    </source>
</evidence>
<dbReference type="InterPro" id="IPR041222">
    <property type="entry name" value="PriA_3primeBD"/>
</dbReference>
<dbReference type="Gene3D" id="3.40.50.300">
    <property type="entry name" value="P-loop containing nucleotide triphosphate hydrolases"/>
    <property type="match status" value="2"/>
</dbReference>
<name>A0A4Q1CNH7_9BACT</name>
<evidence type="ECO:0000256" key="9">
    <source>
        <dbReference type="ARBA" id="ARBA00023125"/>
    </source>
</evidence>
<evidence type="ECO:0000259" key="13">
    <source>
        <dbReference type="PROSITE" id="PS51192"/>
    </source>
</evidence>
<dbReference type="InterPro" id="IPR001650">
    <property type="entry name" value="Helicase_C-like"/>
</dbReference>
<evidence type="ECO:0000256" key="12">
    <source>
        <dbReference type="HAMAP-Rule" id="MF_00983"/>
    </source>
</evidence>
<comment type="catalytic activity">
    <reaction evidence="12">
        <text>Couples ATP hydrolysis with the unwinding of duplex DNA by translocating in the 3'-5' direction.</text>
        <dbReference type="EC" id="5.6.2.4"/>
    </reaction>
</comment>
<gene>
    <name evidence="12 14" type="primary">priA</name>
    <name evidence="14" type="ORF">ESA94_06685</name>
</gene>
<evidence type="ECO:0000256" key="1">
    <source>
        <dbReference type="ARBA" id="ARBA00022515"/>
    </source>
</evidence>
<feature type="binding site" evidence="12">
    <location>
        <position position="574"/>
    </location>
    <ligand>
        <name>Zn(2+)</name>
        <dbReference type="ChEBI" id="CHEBI:29105"/>
        <label>2</label>
    </ligand>
</feature>
<dbReference type="Pfam" id="PF00271">
    <property type="entry name" value="Helicase_C"/>
    <property type="match status" value="1"/>
</dbReference>
<evidence type="ECO:0000256" key="4">
    <source>
        <dbReference type="ARBA" id="ARBA00022741"/>
    </source>
</evidence>
<evidence type="ECO:0000256" key="7">
    <source>
        <dbReference type="ARBA" id="ARBA00022833"/>
    </source>
</evidence>
<dbReference type="GO" id="GO:0005524">
    <property type="term" value="F:ATP binding"/>
    <property type="evidence" value="ECO:0007669"/>
    <property type="project" value="UniProtKB-UniRule"/>
</dbReference>
<dbReference type="GO" id="GO:0008270">
    <property type="term" value="F:zinc ion binding"/>
    <property type="evidence" value="ECO:0007669"/>
    <property type="project" value="UniProtKB-UniRule"/>
</dbReference>
<accession>A0A4Q1CNH7</accession>
<feature type="domain" description="Helicase ATP-binding" evidence="13">
    <location>
        <begin position="314"/>
        <end position="481"/>
    </location>
</feature>
<comment type="function">
    <text evidence="12">Initiates the restart of stalled replication forks, which reloads the replicative helicase on sites other than the origin of replication. Recognizes and binds to abandoned replication forks and remodels them to uncover a helicase loading site. Promotes assembly of the primosome at these replication forks.</text>
</comment>